<evidence type="ECO:0000313" key="1">
    <source>
        <dbReference type="EMBL" id="ETE66580.1"/>
    </source>
</evidence>
<dbReference type="EMBL" id="AZIM01001528">
    <property type="protein sequence ID" value="ETE66580.1"/>
    <property type="molecule type" value="Genomic_DNA"/>
</dbReference>
<dbReference type="Proteomes" id="UP000018936">
    <property type="component" value="Unassembled WGS sequence"/>
</dbReference>
<feature type="non-terminal residue" evidence="1">
    <location>
        <position position="1"/>
    </location>
</feature>
<keyword evidence="2" id="KW-1185">Reference proteome</keyword>
<protein>
    <submittedName>
        <fullName evidence="1">Uncharacterized protein</fullName>
    </submittedName>
</protein>
<accession>V8NWZ0</accession>
<proteinExistence type="predicted"/>
<sequence length="79" mass="8928">MVKMDFLEFKVLEVKLALLALWGPQDLRGPMDNVTPPTTSKVLKNVSSIAACGPLMDLLWKTWMKQESWETLSLLLPVL</sequence>
<comment type="caution">
    <text evidence="1">The sequence shown here is derived from an EMBL/GenBank/DDBJ whole genome shotgun (WGS) entry which is preliminary data.</text>
</comment>
<dbReference type="AlphaFoldDB" id="V8NWZ0"/>
<evidence type="ECO:0000313" key="2">
    <source>
        <dbReference type="Proteomes" id="UP000018936"/>
    </source>
</evidence>
<gene>
    <name evidence="1" type="ORF">L345_07642</name>
</gene>
<name>V8NWZ0_OPHHA</name>
<organism evidence="1 2">
    <name type="scientific">Ophiophagus hannah</name>
    <name type="common">King cobra</name>
    <name type="synonym">Naja hannah</name>
    <dbReference type="NCBI Taxonomy" id="8665"/>
    <lineage>
        <taxon>Eukaryota</taxon>
        <taxon>Metazoa</taxon>
        <taxon>Chordata</taxon>
        <taxon>Craniata</taxon>
        <taxon>Vertebrata</taxon>
        <taxon>Euteleostomi</taxon>
        <taxon>Lepidosauria</taxon>
        <taxon>Squamata</taxon>
        <taxon>Bifurcata</taxon>
        <taxon>Unidentata</taxon>
        <taxon>Episquamata</taxon>
        <taxon>Toxicofera</taxon>
        <taxon>Serpentes</taxon>
        <taxon>Colubroidea</taxon>
        <taxon>Elapidae</taxon>
        <taxon>Elapinae</taxon>
        <taxon>Ophiophagus</taxon>
    </lineage>
</organism>
<reference evidence="1 2" key="1">
    <citation type="journal article" date="2013" name="Proc. Natl. Acad. Sci. U.S.A.">
        <title>The king cobra genome reveals dynamic gene evolution and adaptation in the snake venom system.</title>
        <authorList>
            <person name="Vonk F.J."/>
            <person name="Casewell N.R."/>
            <person name="Henkel C.V."/>
            <person name="Heimberg A.M."/>
            <person name="Jansen H.J."/>
            <person name="McCleary R.J."/>
            <person name="Kerkkamp H.M."/>
            <person name="Vos R.A."/>
            <person name="Guerreiro I."/>
            <person name="Calvete J.J."/>
            <person name="Wuster W."/>
            <person name="Woods A.E."/>
            <person name="Logan J.M."/>
            <person name="Harrison R.A."/>
            <person name="Castoe T.A."/>
            <person name="de Koning A.P."/>
            <person name="Pollock D.D."/>
            <person name="Yandell M."/>
            <person name="Calderon D."/>
            <person name="Renjifo C."/>
            <person name="Currier R.B."/>
            <person name="Salgado D."/>
            <person name="Pla D."/>
            <person name="Sanz L."/>
            <person name="Hyder A.S."/>
            <person name="Ribeiro J.M."/>
            <person name="Arntzen J.W."/>
            <person name="van den Thillart G.E."/>
            <person name="Boetzer M."/>
            <person name="Pirovano W."/>
            <person name="Dirks R.P."/>
            <person name="Spaink H.P."/>
            <person name="Duboule D."/>
            <person name="McGlinn E."/>
            <person name="Kini R.M."/>
            <person name="Richardson M.K."/>
        </authorList>
    </citation>
    <scope>NUCLEOTIDE SEQUENCE</scope>
    <source>
        <tissue evidence="1">Blood</tissue>
    </source>
</reference>